<evidence type="ECO:0000313" key="2">
    <source>
        <dbReference type="Proteomes" id="UP000250347"/>
    </source>
</evidence>
<gene>
    <name evidence="1" type="ORF">DQP58_16970</name>
</gene>
<protein>
    <submittedName>
        <fullName evidence="1">Uncharacterized protein</fullName>
    </submittedName>
</protein>
<accession>A0A329KEI0</accession>
<reference evidence="1 2" key="1">
    <citation type="submission" date="2018-06" db="EMBL/GenBank/DDBJ databases">
        <title>NTM in soil in Japan.</title>
        <authorList>
            <person name="Ohya K."/>
        </authorList>
    </citation>
    <scope>NUCLEOTIDE SEQUENCE [LARGE SCALE GENOMIC DNA]</scope>
    <source>
        <strain evidence="1 2">GF76</strain>
    </source>
</reference>
<dbReference type="EMBL" id="QMEU01000054">
    <property type="protein sequence ID" value="RAU93172.1"/>
    <property type="molecule type" value="Genomic_DNA"/>
</dbReference>
<sequence length="65" mass="7361">MALGQVFDARLNALNVWRLVPATEVMLWHCWPVTGRRGLHLRRVKRRWSGALEAQGGRQTPTAPA</sequence>
<dbReference type="AlphaFoldDB" id="A0A329KEI0"/>
<proteinExistence type="predicted"/>
<name>A0A329KEI0_9MYCO</name>
<dbReference type="Proteomes" id="UP000250347">
    <property type="component" value="Unassembled WGS sequence"/>
</dbReference>
<comment type="caution">
    <text evidence="1">The sequence shown here is derived from an EMBL/GenBank/DDBJ whole genome shotgun (WGS) entry which is preliminary data.</text>
</comment>
<organism evidence="1 2">
    <name type="scientific">Mycobacterium colombiense</name>
    <dbReference type="NCBI Taxonomy" id="339268"/>
    <lineage>
        <taxon>Bacteria</taxon>
        <taxon>Bacillati</taxon>
        <taxon>Actinomycetota</taxon>
        <taxon>Actinomycetes</taxon>
        <taxon>Mycobacteriales</taxon>
        <taxon>Mycobacteriaceae</taxon>
        <taxon>Mycobacterium</taxon>
        <taxon>Mycobacterium avium complex (MAC)</taxon>
    </lineage>
</organism>
<evidence type="ECO:0000313" key="1">
    <source>
        <dbReference type="EMBL" id="RAU93172.1"/>
    </source>
</evidence>